<reference evidence="2" key="1">
    <citation type="submission" date="2016-11" db="EMBL/GenBank/DDBJ databases">
        <title>Comparative genomic and phenotypic analysis of Granulibacter bethesdensis clinical isolates from patients with chronic granulomatous disease.</title>
        <authorList>
            <person name="Zarember K.A."/>
            <person name="Porcella S.F."/>
            <person name="Chu J."/>
            <person name="Ding L."/>
            <person name="Dahlstrom E."/>
            <person name="Barbian K."/>
            <person name="Martens C."/>
            <person name="Sykora L."/>
            <person name="Kramer S."/>
            <person name="Pettinato A.M."/>
            <person name="Hong H."/>
            <person name="Wald G."/>
            <person name="Berg L.J."/>
            <person name="Rogge L.S."/>
            <person name="Greenberg D.E."/>
            <person name="Falcone E.L."/>
            <person name="Neves J.F."/>
            <person name="Simoes M.J."/>
            <person name="Casal M."/>
            <person name="Rodriguez-Lopez F.C."/>
            <person name="Zelazny A."/>
            <person name="Gallin J.I."/>
            <person name="Holland S.M."/>
        </authorList>
    </citation>
    <scope>NUCLEOTIDE SEQUENCE [LARGE SCALE GENOMIC DNA]</scope>
    <source>
        <strain evidence="2">NIH9.1</strain>
    </source>
</reference>
<accession>A0AAC9K6Q0</accession>
<evidence type="ECO:0000313" key="2">
    <source>
        <dbReference type="Proteomes" id="UP000182373"/>
    </source>
</evidence>
<dbReference type="PROSITE" id="PS01229">
    <property type="entry name" value="COF_2"/>
    <property type="match status" value="1"/>
</dbReference>
<dbReference type="InterPro" id="IPR006379">
    <property type="entry name" value="HAD-SF_hydro_IIB"/>
</dbReference>
<sequence>MEGSQFMSQNIRLVLSDVDNTLVTKQKVLTPRAVKAVQALRDKGIKFAVTSGRPPVGMRMLFEPLALDTPISGFNGGVITDTALHPILARTLNPNAAKQAVEMLEEAGLDIWVYTEKQWYLRNPDAPHVEREAWTIKSDPAVTDDLFSLLNDTVKIVGVSDDGERVKSAERHIKATLGDQASVNRSQPYYLDITHPDANKGGVVRYLADFYGMEPEHIAVIGDSANDVEMFRVAGFSIAMGQADDEVKAEASAVSSSVEDEGFAKAIEEHFLS</sequence>
<dbReference type="GO" id="GO:0000287">
    <property type="term" value="F:magnesium ion binding"/>
    <property type="evidence" value="ECO:0007669"/>
    <property type="project" value="TreeGrafter"/>
</dbReference>
<dbReference type="InterPro" id="IPR000150">
    <property type="entry name" value="Cof"/>
</dbReference>
<dbReference type="NCBIfam" id="TIGR01484">
    <property type="entry name" value="HAD-SF-IIB"/>
    <property type="match status" value="1"/>
</dbReference>
<dbReference type="Pfam" id="PF08282">
    <property type="entry name" value="Hydrolase_3"/>
    <property type="match status" value="1"/>
</dbReference>
<dbReference type="GO" id="GO:0016791">
    <property type="term" value="F:phosphatase activity"/>
    <property type="evidence" value="ECO:0007669"/>
    <property type="project" value="UniProtKB-ARBA"/>
</dbReference>
<organism evidence="1 2">
    <name type="scientific">Granulibacter bethesdensis</name>
    <dbReference type="NCBI Taxonomy" id="364410"/>
    <lineage>
        <taxon>Bacteria</taxon>
        <taxon>Pseudomonadati</taxon>
        <taxon>Pseudomonadota</taxon>
        <taxon>Alphaproteobacteria</taxon>
        <taxon>Acetobacterales</taxon>
        <taxon>Acetobacteraceae</taxon>
        <taxon>Granulibacter</taxon>
    </lineage>
</organism>
<keyword evidence="1" id="KW-0378">Hydrolase</keyword>
<dbReference type="AlphaFoldDB" id="A0AAC9K6Q0"/>
<dbReference type="NCBIfam" id="TIGR00099">
    <property type="entry name" value="Cof-subfamily"/>
    <property type="match status" value="1"/>
</dbReference>
<dbReference type="Proteomes" id="UP000182373">
    <property type="component" value="Chromosome"/>
</dbReference>
<dbReference type="PANTHER" id="PTHR10000">
    <property type="entry name" value="PHOSPHOSERINE PHOSPHATASE"/>
    <property type="match status" value="1"/>
</dbReference>
<protein>
    <submittedName>
        <fullName evidence="1">Hydrolase (HAD superfamily)</fullName>
    </submittedName>
</protein>
<dbReference type="EMBL" id="CP018191">
    <property type="protein sequence ID" value="APH54106.1"/>
    <property type="molecule type" value="Genomic_DNA"/>
</dbReference>
<dbReference type="SFLD" id="SFLDG01140">
    <property type="entry name" value="C2.B:_Phosphomannomutase_and_P"/>
    <property type="match status" value="1"/>
</dbReference>
<dbReference type="PANTHER" id="PTHR10000:SF8">
    <property type="entry name" value="HAD SUPERFAMILY HYDROLASE-LIKE, TYPE 3"/>
    <property type="match status" value="1"/>
</dbReference>
<evidence type="ECO:0000313" key="1">
    <source>
        <dbReference type="EMBL" id="APH54106.1"/>
    </source>
</evidence>
<dbReference type="GO" id="GO:0005829">
    <property type="term" value="C:cytosol"/>
    <property type="evidence" value="ECO:0007669"/>
    <property type="project" value="TreeGrafter"/>
</dbReference>
<dbReference type="SUPFAM" id="SSF56784">
    <property type="entry name" value="HAD-like"/>
    <property type="match status" value="1"/>
</dbReference>
<gene>
    <name evidence="1" type="ORF">GbCGDNIH9_0852</name>
</gene>
<dbReference type="Gene3D" id="3.30.1240.10">
    <property type="match status" value="1"/>
</dbReference>
<name>A0AAC9K6Q0_9PROT</name>
<dbReference type="SFLD" id="SFLDS00003">
    <property type="entry name" value="Haloacid_Dehalogenase"/>
    <property type="match status" value="1"/>
</dbReference>
<dbReference type="Gene3D" id="3.40.50.1000">
    <property type="entry name" value="HAD superfamily/HAD-like"/>
    <property type="match status" value="1"/>
</dbReference>
<dbReference type="CDD" id="cd07516">
    <property type="entry name" value="HAD_Pase"/>
    <property type="match status" value="1"/>
</dbReference>
<proteinExistence type="predicted"/>
<dbReference type="InterPro" id="IPR036412">
    <property type="entry name" value="HAD-like_sf"/>
</dbReference>
<dbReference type="InterPro" id="IPR023214">
    <property type="entry name" value="HAD_sf"/>
</dbReference>